<keyword evidence="3 4" id="KW-0326">Glycosidase</keyword>
<protein>
    <submittedName>
        <fullName evidence="7">Glycoside hydrolase family 5 domain-containing protein</fullName>
    </submittedName>
</protein>
<feature type="domain" description="Glycoside hydrolase family 5" evidence="5">
    <location>
        <begin position="115"/>
        <end position="263"/>
    </location>
</feature>
<comment type="similarity">
    <text evidence="1 4">Belongs to the glycosyl hydrolase 5 (cellulase A) family.</text>
</comment>
<evidence type="ECO:0000256" key="2">
    <source>
        <dbReference type="ARBA" id="ARBA00022801"/>
    </source>
</evidence>
<dbReference type="PROSITE" id="PS00659">
    <property type="entry name" value="GLYCOSYL_HYDROL_F5"/>
    <property type="match status" value="1"/>
</dbReference>
<dbReference type="InterPro" id="IPR017853">
    <property type="entry name" value="GH"/>
</dbReference>
<evidence type="ECO:0000256" key="1">
    <source>
        <dbReference type="ARBA" id="ARBA00005641"/>
    </source>
</evidence>
<dbReference type="Pfam" id="PF00150">
    <property type="entry name" value="Cellulase"/>
    <property type="match status" value="1"/>
</dbReference>
<evidence type="ECO:0000256" key="4">
    <source>
        <dbReference type="RuleBase" id="RU361153"/>
    </source>
</evidence>
<dbReference type="GO" id="GO:0004553">
    <property type="term" value="F:hydrolase activity, hydrolyzing O-glycosyl compounds"/>
    <property type="evidence" value="ECO:0007669"/>
    <property type="project" value="InterPro"/>
</dbReference>
<dbReference type="Gene3D" id="3.20.20.80">
    <property type="entry name" value="Glycosidases"/>
    <property type="match status" value="2"/>
</dbReference>
<dbReference type="GO" id="GO:0000272">
    <property type="term" value="P:polysaccharide catabolic process"/>
    <property type="evidence" value="ECO:0007669"/>
    <property type="project" value="InterPro"/>
</dbReference>
<organism evidence="6 7">
    <name type="scientific">Meloidogyne floridensis</name>
    <dbReference type="NCBI Taxonomy" id="298350"/>
    <lineage>
        <taxon>Eukaryota</taxon>
        <taxon>Metazoa</taxon>
        <taxon>Ecdysozoa</taxon>
        <taxon>Nematoda</taxon>
        <taxon>Chromadorea</taxon>
        <taxon>Rhabditida</taxon>
        <taxon>Tylenchina</taxon>
        <taxon>Tylenchomorpha</taxon>
        <taxon>Tylenchoidea</taxon>
        <taxon>Meloidogynidae</taxon>
        <taxon>Meloidogyninae</taxon>
        <taxon>Meloidogyne</taxon>
    </lineage>
</organism>
<keyword evidence="2 4" id="KW-0378">Hydrolase</keyword>
<reference evidence="7" key="1">
    <citation type="submission" date="2022-11" db="UniProtKB">
        <authorList>
            <consortium name="WormBaseParasite"/>
        </authorList>
    </citation>
    <scope>IDENTIFICATION</scope>
</reference>
<evidence type="ECO:0000313" key="7">
    <source>
        <dbReference type="WBParaSite" id="scf7180000418234.g2204"/>
    </source>
</evidence>
<dbReference type="InterPro" id="IPR018087">
    <property type="entry name" value="Glyco_hydro_5_CS"/>
</dbReference>
<dbReference type="AlphaFoldDB" id="A0A915NFZ8"/>
<dbReference type="InterPro" id="IPR001547">
    <property type="entry name" value="Glyco_hydro_5"/>
</dbReference>
<dbReference type="PANTHER" id="PTHR34142">
    <property type="entry name" value="ENDO-BETA-1,4-GLUCANASE A"/>
    <property type="match status" value="1"/>
</dbReference>
<evidence type="ECO:0000259" key="5">
    <source>
        <dbReference type="Pfam" id="PF00150"/>
    </source>
</evidence>
<dbReference type="Proteomes" id="UP000887560">
    <property type="component" value="Unplaced"/>
</dbReference>
<proteinExistence type="inferred from homology"/>
<keyword evidence="6" id="KW-1185">Reference proteome</keyword>
<dbReference type="WBParaSite" id="scf7180000418234.g2204">
    <property type="protein sequence ID" value="scf7180000418234.g2204"/>
    <property type="gene ID" value="scf7180000418234.g2204"/>
</dbReference>
<evidence type="ECO:0000256" key="3">
    <source>
        <dbReference type="ARBA" id="ARBA00023295"/>
    </source>
</evidence>
<sequence>MEKSNGNKKLSVHEEKYYYKVQVSSLGLGSSMLFYFQQASTLLLRVCDKLRLRSQLVGSNGQPVQLVGMSLFWSSCGEGEGFYNRETVNSLKCSWNSNVVRAAMGVEYSGCQRPEFFAYFAQNYGSKYPNIIYETFNEPLQVDWNGVKSYHEQVVAEIRKYDNKNVIVLGSTTWSQDVDTAANNPVRGSNLCYSLHYYAATHKQNLRDKAQAAMNKGACIFVTEYGTVDVSGGGGVDEGSTKEWYNFLDSKKISSLNWAISNKAEGAAALTPGTTSSQVGNDDRLTASGRLVKSYIKSKNTGVRCNGGGAAKKGSSSSNT</sequence>
<evidence type="ECO:0000313" key="6">
    <source>
        <dbReference type="Proteomes" id="UP000887560"/>
    </source>
</evidence>
<accession>A0A915NFZ8</accession>
<dbReference type="SUPFAM" id="SSF51445">
    <property type="entry name" value="(Trans)glycosidases"/>
    <property type="match status" value="1"/>
</dbReference>
<dbReference type="PANTHER" id="PTHR34142:SF1">
    <property type="entry name" value="GLYCOSIDE HYDROLASE FAMILY 5 DOMAIN-CONTAINING PROTEIN"/>
    <property type="match status" value="1"/>
</dbReference>
<name>A0A915NFZ8_9BILA</name>